<dbReference type="SUPFAM" id="SSF48452">
    <property type="entry name" value="TPR-like"/>
    <property type="match status" value="1"/>
</dbReference>
<proteinExistence type="predicted"/>
<organism evidence="2 3">
    <name type="scientific">Lottia gigantea</name>
    <name type="common">Giant owl limpet</name>
    <dbReference type="NCBI Taxonomy" id="225164"/>
    <lineage>
        <taxon>Eukaryota</taxon>
        <taxon>Metazoa</taxon>
        <taxon>Spiralia</taxon>
        <taxon>Lophotrochozoa</taxon>
        <taxon>Mollusca</taxon>
        <taxon>Gastropoda</taxon>
        <taxon>Patellogastropoda</taxon>
        <taxon>Lottioidea</taxon>
        <taxon>Lottiidae</taxon>
        <taxon>Lottia</taxon>
    </lineage>
</organism>
<gene>
    <name evidence="2" type="ORF">LOTGIDRAFT_77429</name>
</gene>
<accession>V4AAB0</accession>
<dbReference type="Gene3D" id="1.25.40.10">
    <property type="entry name" value="Tetratricopeptide repeat domain"/>
    <property type="match status" value="1"/>
</dbReference>
<reference evidence="2 3" key="1">
    <citation type="journal article" date="2013" name="Nature">
        <title>Insights into bilaterian evolution from three spiralian genomes.</title>
        <authorList>
            <person name="Simakov O."/>
            <person name="Marletaz F."/>
            <person name="Cho S.J."/>
            <person name="Edsinger-Gonzales E."/>
            <person name="Havlak P."/>
            <person name="Hellsten U."/>
            <person name="Kuo D.H."/>
            <person name="Larsson T."/>
            <person name="Lv J."/>
            <person name="Arendt D."/>
            <person name="Savage R."/>
            <person name="Osoegawa K."/>
            <person name="de Jong P."/>
            <person name="Grimwood J."/>
            <person name="Chapman J.A."/>
            <person name="Shapiro H."/>
            <person name="Aerts A."/>
            <person name="Otillar R.P."/>
            <person name="Terry A.Y."/>
            <person name="Boore J.L."/>
            <person name="Grigoriev I.V."/>
            <person name="Lindberg D.R."/>
            <person name="Seaver E.C."/>
            <person name="Weisblat D.A."/>
            <person name="Putnam N.H."/>
            <person name="Rokhsar D.S."/>
        </authorList>
    </citation>
    <scope>NUCLEOTIDE SEQUENCE [LARGE SCALE GENOMIC DNA]</scope>
</reference>
<dbReference type="SMART" id="SM00028">
    <property type="entry name" value="TPR"/>
    <property type="match status" value="2"/>
</dbReference>
<dbReference type="CTD" id="20252277"/>
<feature type="non-terminal residue" evidence="2">
    <location>
        <position position="140"/>
    </location>
</feature>
<dbReference type="InterPro" id="IPR019734">
    <property type="entry name" value="TPR_rpt"/>
</dbReference>
<evidence type="ECO:0000256" key="1">
    <source>
        <dbReference type="PROSITE-ProRule" id="PRU00339"/>
    </source>
</evidence>
<protein>
    <submittedName>
        <fullName evidence="2">Uncharacterized protein</fullName>
    </submittedName>
</protein>
<dbReference type="PROSITE" id="PS50005">
    <property type="entry name" value="TPR"/>
    <property type="match status" value="1"/>
</dbReference>
<evidence type="ECO:0000313" key="3">
    <source>
        <dbReference type="Proteomes" id="UP000030746"/>
    </source>
</evidence>
<feature type="non-terminal residue" evidence="2">
    <location>
        <position position="1"/>
    </location>
</feature>
<keyword evidence="3" id="KW-1185">Reference proteome</keyword>
<dbReference type="KEGG" id="lgi:LOTGIDRAFT_77429"/>
<dbReference type="PANTHER" id="PTHR46512:SF10">
    <property type="entry name" value="FK506-BINDING PROTEIN-LIKE"/>
    <property type="match status" value="1"/>
</dbReference>
<name>V4AAB0_LOTGI</name>
<dbReference type="AlphaFoldDB" id="V4AAB0"/>
<dbReference type="OMA" id="SITEYMN"/>
<keyword evidence="1" id="KW-0802">TPR repeat</keyword>
<evidence type="ECO:0000313" key="2">
    <source>
        <dbReference type="EMBL" id="ESP00894.1"/>
    </source>
</evidence>
<dbReference type="EMBL" id="KB200639">
    <property type="protein sequence ID" value="ESP00894.1"/>
    <property type="molecule type" value="Genomic_DNA"/>
</dbReference>
<feature type="repeat" description="TPR" evidence="1">
    <location>
        <begin position="101"/>
        <end position="134"/>
    </location>
</feature>
<dbReference type="PANTHER" id="PTHR46512">
    <property type="entry name" value="PEPTIDYLPROLYL ISOMERASE"/>
    <property type="match status" value="1"/>
</dbReference>
<dbReference type="OrthoDB" id="433738at2759"/>
<dbReference type="GeneID" id="20252277"/>
<sequence>KSSYEMTIEEKYDRALHHKTLGTKFFQRGDIPAAFKKYSLALKYLICIHPEALISIKLLKDYQKLRSLCYLNLAACQLKYENFDHVIANCSKSLEYDQYNVKAFYRRGTANYKLGKLEQAKNDFNSGLKIQPNNSTLKQA</sequence>
<dbReference type="InterPro" id="IPR050754">
    <property type="entry name" value="FKBP4/5/8-like"/>
</dbReference>
<dbReference type="HOGENOM" id="CLU_1840121_0_0_1"/>
<dbReference type="STRING" id="225164.V4AAB0"/>
<dbReference type="Pfam" id="PF00515">
    <property type="entry name" value="TPR_1"/>
    <property type="match status" value="1"/>
</dbReference>
<dbReference type="Proteomes" id="UP000030746">
    <property type="component" value="Unassembled WGS sequence"/>
</dbReference>
<dbReference type="InterPro" id="IPR011990">
    <property type="entry name" value="TPR-like_helical_dom_sf"/>
</dbReference>
<dbReference type="RefSeq" id="XP_009048430.1">
    <property type="nucleotide sequence ID" value="XM_009050182.1"/>
</dbReference>